<comment type="caution">
    <text evidence="2">The sequence shown here is derived from an EMBL/GenBank/DDBJ whole genome shotgun (WGS) entry which is preliminary data.</text>
</comment>
<evidence type="ECO:0000313" key="3">
    <source>
        <dbReference type="Proteomes" id="UP000241771"/>
    </source>
</evidence>
<name>A0A2T3NP80_9GAMM</name>
<dbReference type="Proteomes" id="UP000241771">
    <property type="component" value="Unassembled WGS sequence"/>
</dbReference>
<feature type="compositionally biased region" description="Basic and acidic residues" evidence="1">
    <location>
        <begin position="7"/>
        <end position="16"/>
    </location>
</feature>
<reference evidence="2 3" key="1">
    <citation type="submission" date="2018-01" db="EMBL/GenBank/DDBJ databases">
        <title>Whole genome sequencing of Histamine producing bacteria.</title>
        <authorList>
            <person name="Butler K."/>
        </authorList>
    </citation>
    <scope>NUCLEOTIDE SEQUENCE [LARGE SCALE GENOMIC DNA]</scope>
    <source>
        <strain evidence="2 3">DSM 100436</strain>
    </source>
</reference>
<gene>
    <name evidence="2" type="ORF">C9I98_18385</name>
</gene>
<evidence type="ECO:0000313" key="2">
    <source>
        <dbReference type="EMBL" id="PSW18061.1"/>
    </source>
</evidence>
<organism evidence="2 3">
    <name type="scientific">Photobacterium sanctipauli</name>
    <dbReference type="NCBI Taxonomy" id="1342794"/>
    <lineage>
        <taxon>Bacteria</taxon>
        <taxon>Pseudomonadati</taxon>
        <taxon>Pseudomonadota</taxon>
        <taxon>Gammaproteobacteria</taxon>
        <taxon>Vibrionales</taxon>
        <taxon>Vibrionaceae</taxon>
        <taxon>Photobacterium</taxon>
    </lineage>
</organism>
<accession>A0A2T3NP80</accession>
<sequence>MINTNEDLSHDNDQPETRLNWKKQRKSDVLIKQTLDHRSGWKPKIRNDDQGYLQCKYEMQMAGLDHPFNEKMIKAMIIFSLRFQPPPEA</sequence>
<dbReference type="EMBL" id="PYMA01000013">
    <property type="protein sequence ID" value="PSW18061.1"/>
    <property type="molecule type" value="Genomic_DNA"/>
</dbReference>
<feature type="region of interest" description="Disordered" evidence="1">
    <location>
        <begin position="1"/>
        <end position="23"/>
    </location>
</feature>
<keyword evidence="3" id="KW-1185">Reference proteome</keyword>
<evidence type="ECO:0000256" key="1">
    <source>
        <dbReference type="SAM" id="MobiDB-lite"/>
    </source>
</evidence>
<dbReference type="AlphaFoldDB" id="A0A2T3NP80"/>
<proteinExistence type="predicted"/>
<protein>
    <submittedName>
        <fullName evidence="2">Uncharacterized protein</fullName>
    </submittedName>
</protein>